<feature type="region of interest" description="Disordered" evidence="1">
    <location>
        <begin position="62"/>
        <end position="86"/>
    </location>
</feature>
<feature type="region of interest" description="Disordered" evidence="1">
    <location>
        <begin position="1"/>
        <end position="42"/>
    </location>
</feature>
<gene>
    <name evidence="2" type="ORF">PPACK8108_LOCUS14830</name>
</gene>
<proteinExistence type="predicted"/>
<keyword evidence="3" id="KW-1185">Reference proteome</keyword>
<name>A0AAV0B7M1_PHAPC</name>
<protein>
    <submittedName>
        <fullName evidence="2">Uncharacterized protein</fullName>
    </submittedName>
</protein>
<evidence type="ECO:0000313" key="3">
    <source>
        <dbReference type="Proteomes" id="UP001153365"/>
    </source>
</evidence>
<dbReference type="AlphaFoldDB" id="A0AAV0B7M1"/>
<dbReference type="EMBL" id="CALTRL010003864">
    <property type="protein sequence ID" value="CAH7682116.1"/>
    <property type="molecule type" value="Genomic_DNA"/>
</dbReference>
<comment type="caution">
    <text evidence="2">The sequence shown here is derived from an EMBL/GenBank/DDBJ whole genome shotgun (WGS) entry which is preliminary data.</text>
</comment>
<reference evidence="2" key="1">
    <citation type="submission" date="2022-06" db="EMBL/GenBank/DDBJ databases">
        <authorList>
            <consortium name="SYNGENTA / RWTH Aachen University"/>
        </authorList>
    </citation>
    <scope>NUCLEOTIDE SEQUENCE</scope>
</reference>
<evidence type="ECO:0000313" key="2">
    <source>
        <dbReference type="EMBL" id="CAH7682116.1"/>
    </source>
</evidence>
<organism evidence="2 3">
    <name type="scientific">Phakopsora pachyrhizi</name>
    <name type="common">Asian soybean rust disease fungus</name>
    <dbReference type="NCBI Taxonomy" id="170000"/>
    <lineage>
        <taxon>Eukaryota</taxon>
        <taxon>Fungi</taxon>
        <taxon>Dikarya</taxon>
        <taxon>Basidiomycota</taxon>
        <taxon>Pucciniomycotina</taxon>
        <taxon>Pucciniomycetes</taxon>
        <taxon>Pucciniales</taxon>
        <taxon>Phakopsoraceae</taxon>
        <taxon>Phakopsora</taxon>
    </lineage>
</organism>
<sequence>MITNSHQVFPIRSAGRILQRGKKKSSPLPRCSPYRAGGQGDRPRVGFGAVCLPATPVGYRGGPSLAGAPDWGTERGVPENLRVSAG</sequence>
<dbReference type="Proteomes" id="UP001153365">
    <property type="component" value="Unassembled WGS sequence"/>
</dbReference>
<accession>A0AAV0B7M1</accession>
<evidence type="ECO:0000256" key="1">
    <source>
        <dbReference type="SAM" id="MobiDB-lite"/>
    </source>
</evidence>